<dbReference type="EMBL" id="ML213597">
    <property type="protein sequence ID" value="TFK40324.1"/>
    <property type="molecule type" value="Genomic_DNA"/>
</dbReference>
<feature type="compositionally biased region" description="Polar residues" evidence="1">
    <location>
        <begin position="103"/>
        <end position="113"/>
    </location>
</feature>
<accession>A0A5C3M4G9</accession>
<evidence type="ECO:0000313" key="3">
    <source>
        <dbReference type="EMBL" id="TFK40324.1"/>
    </source>
</evidence>
<feature type="region of interest" description="Disordered" evidence="1">
    <location>
        <begin position="95"/>
        <end position="118"/>
    </location>
</feature>
<evidence type="ECO:0000256" key="1">
    <source>
        <dbReference type="SAM" id="MobiDB-lite"/>
    </source>
</evidence>
<feature type="signal peptide" evidence="2">
    <location>
        <begin position="1"/>
        <end position="20"/>
    </location>
</feature>
<protein>
    <submittedName>
        <fullName evidence="3">Uncharacterized protein</fullName>
    </submittedName>
</protein>
<dbReference type="Proteomes" id="UP000308652">
    <property type="component" value="Unassembled WGS sequence"/>
</dbReference>
<reference evidence="3 4" key="1">
    <citation type="journal article" date="2019" name="Nat. Ecol. Evol.">
        <title>Megaphylogeny resolves global patterns of mushroom evolution.</title>
        <authorList>
            <person name="Varga T."/>
            <person name="Krizsan K."/>
            <person name="Foldi C."/>
            <person name="Dima B."/>
            <person name="Sanchez-Garcia M."/>
            <person name="Sanchez-Ramirez S."/>
            <person name="Szollosi G.J."/>
            <person name="Szarkandi J.G."/>
            <person name="Papp V."/>
            <person name="Albert L."/>
            <person name="Andreopoulos W."/>
            <person name="Angelini C."/>
            <person name="Antonin V."/>
            <person name="Barry K.W."/>
            <person name="Bougher N.L."/>
            <person name="Buchanan P."/>
            <person name="Buyck B."/>
            <person name="Bense V."/>
            <person name="Catcheside P."/>
            <person name="Chovatia M."/>
            <person name="Cooper J."/>
            <person name="Damon W."/>
            <person name="Desjardin D."/>
            <person name="Finy P."/>
            <person name="Geml J."/>
            <person name="Haridas S."/>
            <person name="Hughes K."/>
            <person name="Justo A."/>
            <person name="Karasinski D."/>
            <person name="Kautmanova I."/>
            <person name="Kiss B."/>
            <person name="Kocsube S."/>
            <person name="Kotiranta H."/>
            <person name="LaButti K.M."/>
            <person name="Lechner B.E."/>
            <person name="Liimatainen K."/>
            <person name="Lipzen A."/>
            <person name="Lukacs Z."/>
            <person name="Mihaltcheva S."/>
            <person name="Morgado L.N."/>
            <person name="Niskanen T."/>
            <person name="Noordeloos M.E."/>
            <person name="Ohm R.A."/>
            <person name="Ortiz-Santana B."/>
            <person name="Ovrebo C."/>
            <person name="Racz N."/>
            <person name="Riley R."/>
            <person name="Savchenko A."/>
            <person name="Shiryaev A."/>
            <person name="Soop K."/>
            <person name="Spirin V."/>
            <person name="Szebenyi C."/>
            <person name="Tomsovsky M."/>
            <person name="Tulloss R.E."/>
            <person name="Uehling J."/>
            <person name="Grigoriev I.V."/>
            <person name="Vagvolgyi C."/>
            <person name="Papp T."/>
            <person name="Martin F.M."/>
            <person name="Miettinen O."/>
            <person name="Hibbett D.S."/>
            <person name="Nagy L.G."/>
        </authorList>
    </citation>
    <scope>NUCLEOTIDE SEQUENCE [LARGE SCALE GENOMIC DNA]</scope>
    <source>
        <strain evidence="3 4">CBS 166.37</strain>
    </source>
</reference>
<evidence type="ECO:0000313" key="4">
    <source>
        <dbReference type="Proteomes" id="UP000308652"/>
    </source>
</evidence>
<feature type="chain" id="PRO_5022738030" evidence="2">
    <location>
        <begin position="21"/>
        <end position="132"/>
    </location>
</feature>
<organism evidence="3 4">
    <name type="scientific">Crucibulum laeve</name>
    <dbReference type="NCBI Taxonomy" id="68775"/>
    <lineage>
        <taxon>Eukaryota</taxon>
        <taxon>Fungi</taxon>
        <taxon>Dikarya</taxon>
        <taxon>Basidiomycota</taxon>
        <taxon>Agaricomycotina</taxon>
        <taxon>Agaricomycetes</taxon>
        <taxon>Agaricomycetidae</taxon>
        <taxon>Agaricales</taxon>
        <taxon>Agaricineae</taxon>
        <taxon>Nidulariaceae</taxon>
        <taxon>Crucibulum</taxon>
    </lineage>
</organism>
<keyword evidence="4" id="KW-1185">Reference proteome</keyword>
<keyword evidence="2" id="KW-0732">Signal</keyword>
<evidence type="ECO:0000256" key="2">
    <source>
        <dbReference type="SAM" id="SignalP"/>
    </source>
</evidence>
<proteinExistence type="predicted"/>
<dbReference type="AlphaFoldDB" id="A0A5C3M4G9"/>
<name>A0A5C3M4G9_9AGAR</name>
<gene>
    <name evidence="3" type="ORF">BDQ12DRAFT_664800</name>
</gene>
<sequence length="132" mass="14026">MFKMLIISTFLLAISLPVMSAPASGLLDGTLNNVHVIDHISALNTNTNSDPTSEYRGQAQPLGSSGFVSGCKPTLKRSEILLIYVASDIDLLESDSTEETDTAKISSGSISKDTPTDEPGIRGLMVLLSKEI</sequence>